<gene>
    <name evidence="1" type="primary">LEU2_2</name>
    <name evidence="1" type="ORF">H2198_005644</name>
</gene>
<dbReference type="EC" id="1.1.1.85" evidence="1"/>
<reference evidence="1" key="1">
    <citation type="submission" date="2022-10" db="EMBL/GenBank/DDBJ databases">
        <title>Culturing micro-colonial fungi from biological soil crusts in the Mojave desert and describing Neophaeococcomyces mojavensis, and introducing the new genera and species Taxawa tesnikishii.</title>
        <authorList>
            <person name="Kurbessoian T."/>
            <person name="Stajich J.E."/>
        </authorList>
    </citation>
    <scope>NUCLEOTIDE SEQUENCE</scope>
    <source>
        <strain evidence="1">JES_112</strain>
    </source>
</reference>
<evidence type="ECO:0000313" key="1">
    <source>
        <dbReference type="EMBL" id="KAJ9655458.1"/>
    </source>
</evidence>
<dbReference type="Proteomes" id="UP001172386">
    <property type="component" value="Unassembled WGS sequence"/>
</dbReference>
<comment type="caution">
    <text evidence="1">The sequence shown here is derived from an EMBL/GenBank/DDBJ whole genome shotgun (WGS) entry which is preliminary data.</text>
</comment>
<organism evidence="1 2">
    <name type="scientific">Neophaeococcomyces mojaviensis</name>
    <dbReference type="NCBI Taxonomy" id="3383035"/>
    <lineage>
        <taxon>Eukaryota</taxon>
        <taxon>Fungi</taxon>
        <taxon>Dikarya</taxon>
        <taxon>Ascomycota</taxon>
        <taxon>Pezizomycotina</taxon>
        <taxon>Eurotiomycetes</taxon>
        <taxon>Chaetothyriomycetidae</taxon>
        <taxon>Chaetothyriales</taxon>
        <taxon>Chaetothyriales incertae sedis</taxon>
        <taxon>Neophaeococcomyces</taxon>
    </lineage>
</organism>
<name>A0ACC3A539_9EURO</name>
<evidence type="ECO:0000313" key="2">
    <source>
        <dbReference type="Proteomes" id="UP001172386"/>
    </source>
</evidence>
<protein>
    <submittedName>
        <fullName evidence="1">3-isopropylmalate dehydrogenase</fullName>
        <ecNumber evidence="1">1.1.1.85</ecNumber>
    </submittedName>
</protein>
<sequence length="464" mass="48997">MAAPVLPSQTETHVPSAVNNTTTISVSTNGSTNSNGASTTPKSFRILVIPGDHVGPEVMKEAVKVLELIQAKRPSVKFELIHEIAGGCSMDQRGTPITDEVLKIAETVDAVLFGSVGGPEWGHTYPNPESSLLRLRQHIGAFANVRPATFYSRSLIPFSPLKPHIAEPVDFIVLRENCGGAYYGVKTEEPDYASDVWGYSVSEIERCARVGAALARTMGRDGKGGGGPAVVISSDKANVLANSRLWRRTVERVYKEEFPDIELRHQLADSLSMIMMTDPKRFNGIILTDNTFGDMLSDQAGGVIGTLGTLPSASLCGIPGAGSRCNGIYEPVHGSAPDISGKGIVNPTAEILSAALMLRYSLDLHDEALLIEQAVAKVLDGKDIGGLEIRTGDIGGKATTVEVGDAVCSVLEQLLDGKSGAVSSLAEDFAKLGSPIDAHKKANQGYEEAALRGPTGPHTAIASS</sequence>
<keyword evidence="2" id="KW-1185">Reference proteome</keyword>
<dbReference type="EMBL" id="JAPDRQ010000095">
    <property type="protein sequence ID" value="KAJ9655458.1"/>
    <property type="molecule type" value="Genomic_DNA"/>
</dbReference>
<accession>A0ACC3A539</accession>
<keyword evidence="1" id="KW-0560">Oxidoreductase</keyword>
<proteinExistence type="predicted"/>